<organism evidence="1 2">
    <name type="scientific">Pieris brassicae</name>
    <name type="common">White butterfly</name>
    <name type="synonym">Large white butterfly</name>
    <dbReference type="NCBI Taxonomy" id="7116"/>
    <lineage>
        <taxon>Eukaryota</taxon>
        <taxon>Metazoa</taxon>
        <taxon>Ecdysozoa</taxon>
        <taxon>Arthropoda</taxon>
        <taxon>Hexapoda</taxon>
        <taxon>Insecta</taxon>
        <taxon>Pterygota</taxon>
        <taxon>Neoptera</taxon>
        <taxon>Endopterygota</taxon>
        <taxon>Lepidoptera</taxon>
        <taxon>Glossata</taxon>
        <taxon>Ditrysia</taxon>
        <taxon>Papilionoidea</taxon>
        <taxon>Pieridae</taxon>
        <taxon>Pierinae</taxon>
        <taxon>Pieris</taxon>
    </lineage>
</organism>
<evidence type="ECO:0000313" key="2">
    <source>
        <dbReference type="Proteomes" id="UP001152562"/>
    </source>
</evidence>
<name>A0A9P0TIV8_PIEBR</name>
<reference evidence="1" key="1">
    <citation type="submission" date="2022-05" db="EMBL/GenBank/DDBJ databases">
        <authorList>
            <person name="Okamura Y."/>
        </authorList>
    </citation>
    <scope>NUCLEOTIDE SEQUENCE</scope>
</reference>
<accession>A0A9P0TIV8</accession>
<dbReference type="EMBL" id="CALOZG010000006">
    <property type="protein sequence ID" value="CAH4029135.1"/>
    <property type="molecule type" value="Genomic_DNA"/>
</dbReference>
<dbReference type="Proteomes" id="UP001152562">
    <property type="component" value="Unassembled WGS sequence"/>
</dbReference>
<gene>
    <name evidence="1" type="ORF">PIBRA_LOCUS5917</name>
</gene>
<evidence type="ECO:0000313" key="1">
    <source>
        <dbReference type="EMBL" id="CAH4029135.1"/>
    </source>
</evidence>
<protein>
    <submittedName>
        <fullName evidence="1">Uncharacterized protein</fullName>
    </submittedName>
</protein>
<dbReference type="AlphaFoldDB" id="A0A9P0TIV8"/>
<comment type="caution">
    <text evidence="1">The sequence shown here is derived from an EMBL/GenBank/DDBJ whole genome shotgun (WGS) entry which is preliminary data.</text>
</comment>
<proteinExistence type="predicted"/>
<sequence length="143" mass="15718">MLIVNYQAQKINISTFCELATPISFEDNIMSVPKVTINELSDAIEAANNPSVKTVLEGILNDWMDLQYGKSTPYTTGKTVLPVSATIEDVETAVKSDADQKFKDIFGRICDTYKTGDLTPQSVNDGSWDPKFTPVFVFVSGNP</sequence>
<keyword evidence="2" id="KW-1185">Reference proteome</keyword>